<gene>
    <name evidence="4" type="ORF">FKR81_28885</name>
</gene>
<feature type="region of interest" description="Disordered" evidence="1">
    <location>
        <begin position="258"/>
        <end position="284"/>
    </location>
</feature>
<feature type="compositionally biased region" description="Low complexity" evidence="1">
    <location>
        <begin position="453"/>
        <end position="469"/>
    </location>
</feature>
<feature type="domain" description="TNT" evidence="2">
    <location>
        <begin position="745"/>
        <end position="830"/>
    </location>
</feature>
<dbReference type="Proteomes" id="UP000316639">
    <property type="component" value="Unassembled WGS sequence"/>
</dbReference>
<dbReference type="Pfam" id="PF25547">
    <property type="entry name" value="WXG100_2"/>
    <property type="match status" value="1"/>
</dbReference>
<name>A0A563EMA4_9PSEU</name>
<dbReference type="PANTHER" id="PTHR42059:SF1">
    <property type="entry name" value="TNT DOMAIN-CONTAINING PROTEIN"/>
    <property type="match status" value="1"/>
</dbReference>
<dbReference type="RefSeq" id="WP_146356495.1">
    <property type="nucleotide sequence ID" value="NZ_VOBR01000021.1"/>
</dbReference>
<dbReference type="Pfam" id="PF14021">
    <property type="entry name" value="TNT"/>
    <property type="match status" value="1"/>
</dbReference>
<dbReference type="GO" id="GO:0050135">
    <property type="term" value="F:NADP+ nucleosidase activity"/>
    <property type="evidence" value="ECO:0007669"/>
    <property type="project" value="InterPro"/>
</dbReference>
<dbReference type="AlphaFoldDB" id="A0A563EMA4"/>
<feature type="compositionally biased region" description="Basic and acidic residues" evidence="1">
    <location>
        <begin position="551"/>
        <end position="565"/>
    </location>
</feature>
<feature type="region of interest" description="Disordered" evidence="1">
    <location>
        <begin position="333"/>
        <end position="352"/>
    </location>
</feature>
<dbReference type="InterPro" id="IPR057746">
    <property type="entry name" value="CpnT-like_N"/>
</dbReference>
<dbReference type="InterPro" id="IPR025331">
    <property type="entry name" value="TNT"/>
</dbReference>
<evidence type="ECO:0000313" key="4">
    <source>
        <dbReference type="EMBL" id="TWP48308.1"/>
    </source>
</evidence>
<feature type="compositionally biased region" description="Low complexity" evidence="1">
    <location>
        <begin position="477"/>
        <end position="489"/>
    </location>
</feature>
<evidence type="ECO:0000256" key="1">
    <source>
        <dbReference type="SAM" id="MobiDB-lite"/>
    </source>
</evidence>
<organism evidence="4 5">
    <name type="scientific">Lentzea tibetensis</name>
    <dbReference type="NCBI Taxonomy" id="2591470"/>
    <lineage>
        <taxon>Bacteria</taxon>
        <taxon>Bacillati</taxon>
        <taxon>Actinomycetota</taxon>
        <taxon>Actinomycetes</taxon>
        <taxon>Pseudonocardiales</taxon>
        <taxon>Pseudonocardiaceae</taxon>
        <taxon>Lentzea</taxon>
    </lineage>
</organism>
<dbReference type="PANTHER" id="PTHR42059">
    <property type="entry name" value="TNT DOMAIN-CONTAINING PROTEIN"/>
    <property type="match status" value="1"/>
</dbReference>
<feature type="compositionally biased region" description="Low complexity" evidence="1">
    <location>
        <begin position="376"/>
        <end position="397"/>
    </location>
</feature>
<feature type="region of interest" description="Disordered" evidence="1">
    <location>
        <begin position="542"/>
        <end position="569"/>
    </location>
</feature>
<dbReference type="OrthoDB" id="4745173at2"/>
<evidence type="ECO:0000259" key="2">
    <source>
        <dbReference type="Pfam" id="PF14021"/>
    </source>
</evidence>
<comment type="caution">
    <text evidence="4">The sequence shown here is derived from an EMBL/GenBank/DDBJ whole genome shotgun (WGS) entry which is preliminary data.</text>
</comment>
<feature type="region of interest" description="Disordered" evidence="1">
    <location>
        <begin position="453"/>
        <end position="489"/>
    </location>
</feature>
<feature type="region of interest" description="Disordered" evidence="1">
    <location>
        <begin position="376"/>
        <end position="420"/>
    </location>
</feature>
<reference evidence="4 5" key="1">
    <citation type="submission" date="2019-07" db="EMBL/GenBank/DDBJ databases">
        <title>Lentzea xizangensis sp. nov., isolated from Qinghai-Tibetan Plateau Soils.</title>
        <authorList>
            <person name="Huang J."/>
        </authorList>
    </citation>
    <scope>NUCLEOTIDE SEQUENCE [LARGE SCALE GENOMIC DNA]</scope>
    <source>
        <strain evidence="4 5">FXJ1.1311</strain>
    </source>
</reference>
<accession>A0A563EMA4</accession>
<feature type="domain" description="Outer membrane channel protein CpnT-like N-terminal" evidence="3">
    <location>
        <begin position="17"/>
        <end position="120"/>
    </location>
</feature>
<evidence type="ECO:0000313" key="5">
    <source>
        <dbReference type="Proteomes" id="UP000316639"/>
    </source>
</evidence>
<evidence type="ECO:0000259" key="3">
    <source>
        <dbReference type="Pfam" id="PF25547"/>
    </source>
</evidence>
<feature type="region of interest" description="Disordered" evidence="1">
    <location>
        <begin position="166"/>
        <end position="191"/>
    </location>
</feature>
<dbReference type="InterPro" id="IPR053024">
    <property type="entry name" value="Fungal_surface_NADase"/>
</dbReference>
<protein>
    <submittedName>
        <fullName evidence="4">DUF4237 domain-containing protein</fullName>
    </submittedName>
</protein>
<keyword evidence="5" id="KW-1185">Reference proteome</keyword>
<sequence>MGIELPAELADVASRAGVQWPQADEDAMRASATAWRDTGDKIKTLSTDTDGSAGRAMESMKGATGDAARGHWAKMVAPDGQFNQAARGCHAAADRLDHAAQQVGQAKVEIVRELVTLAKNNDAANQAASAGHPTALLGLDTAVRGTAANVANLSNTLSSAVRLDSGVDMGQASPPVNTSPGAHGPGGGSPGGLLAPVAQVVAPVTQVVAPVVAPVTDTVAPVVAPVADAVRPVAQVAAPVVAPVADAVPGVHPVVDPVVGKPDHAPGADGRGPDSAPGRDQGGIVPQVVDKLGAAVQPVVDAVPGVGDGPSRGHGDTNILPSVVDRLGDAGPVGDAVPGVGEGRQSLSGTLIPPVAEGTTAASAAALLDRPLLTPEAAPAAGPQAPAAATPQAPAAQGGPGLNAPSLGNAPTMGGPAAAPAAAAGAVGGVVGQAQGSAAQAGQAAQQATGRAADAAAKTADQAKQAVPGTGSGGPSSGTPGAKTDAKAAAAGAHVDAKLGDGQPGAGKGAVVDAKGAVAHAAAGIDGSGGKTDAKGVGANAAAQGSAVTDPKVDPKADPKADLKADGAGAHRSTAEFGVVAQDLGAASPLSHLIPTDHERQEAIAAALGNPVQQVQSASALGTWFLALVYPLGQVPKLSRRPVRQLPPPPEEVDFAAGQRFAPQDHPESGLVDTSFADRPEQTEGLAQEHPAVQALLDGYDPLGGAHEHDWERRFLVRAEPVEYAWPPAELFPEGGYEEGRPEVLDEGAVLDRFGSAEGRVLSQAGTPFAQRSLPPHALDEGYHQYKVLRALPVWRTVSAPWFGQPGGGARYRTTYPVADLVALGYLMEITA</sequence>
<dbReference type="EMBL" id="VOBR01000021">
    <property type="protein sequence ID" value="TWP48308.1"/>
    <property type="molecule type" value="Genomic_DNA"/>
</dbReference>
<proteinExistence type="predicted"/>